<dbReference type="Gene3D" id="2.60.40.420">
    <property type="entry name" value="Cupredoxins - blue copper proteins"/>
    <property type="match status" value="1"/>
</dbReference>
<dbReference type="InterPro" id="IPR045087">
    <property type="entry name" value="Cu-oxidase_fam"/>
</dbReference>
<feature type="compositionally biased region" description="Basic and acidic residues" evidence="2">
    <location>
        <begin position="23"/>
        <end position="33"/>
    </location>
</feature>
<keyword evidence="5" id="KW-1185">Reference proteome</keyword>
<dbReference type="Pfam" id="PF00394">
    <property type="entry name" value="Cu-oxidase"/>
    <property type="match status" value="1"/>
</dbReference>
<dbReference type="EMBL" id="JARIHO010000161">
    <property type="protein sequence ID" value="KAJ7300560.1"/>
    <property type="molecule type" value="Genomic_DNA"/>
</dbReference>
<comment type="caution">
    <text evidence="4">The sequence shown here is derived from an EMBL/GenBank/DDBJ whole genome shotgun (WGS) entry which is preliminary data.</text>
</comment>
<protein>
    <submittedName>
        <fullName evidence="4">Multicopper oxidase</fullName>
    </submittedName>
</protein>
<organism evidence="4 5">
    <name type="scientific">Mycena albidolilacea</name>
    <dbReference type="NCBI Taxonomy" id="1033008"/>
    <lineage>
        <taxon>Eukaryota</taxon>
        <taxon>Fungi</taxon>
        <taxon>Dikarya</taxon>
        <taxon>Basidiomycota</taxon>
        <taxon>Agaricomycotina</taxon>
        <taxon>Agaricomycetes</taxon>
        <taxon>Agaricomycetidae</taxon>
        <taxon>Agaricales</taxon>
        <taxon>Marasmiineae</taxon>
        <taxon>Mycenaceae</taxon>
        <taxon>Mycena</taxon>
    </lineage>
</organism>
<evidence type="ECO:0000313" key="5">
    <source>
        <dbReference type="Proteomes" id="UP001218218"/>
    </source>
</evidence>
<dbReference type="InterPro" id="IPR008972">
    <property type="entry name" value="Cupredoxin"/>
</dbReference>
<feature type="compositionally biased region" description="Basic and acidic residues" evidence="2">
    <location>
        <begin position="42"/>
        <end position="53"/>
    </location>
</feature>
<proteinExistence type="inferred from homology"/>
<evidence type="ECO:0000256" key="2">
    <source>
        <dbReference type="SAM" id="MobiDB-lite"/>
    </source>
</evidence>
<dbReference type="Proteomes" id="UP001218218">
    <property type="component" value="Unassembled WGS sequence"/>
</dbReference>
<evidence type="ECO:0000259" key="3">
    <source>
        <dbReference type="Pfam" id="PF00394"/>
    </source>
</evidence>
<dbReference type="PANTHER" id="PTHR11709:SF414">
    <property type="entry name" value="ADR239WP"/>
    <property type="match status" value="1"/>
</dbReference>
<name>A0AAD6YWI0_9AGAR</name>
<dbReference type="GO" id="GO:0016491">
    <property type="term" value="F:oxidoreductase activity"/>
    <property type="evidence" value="ECO:0007669"/>
    <property type="project" value="TreeGrafter"/>
</dbReference>
<feature type="region of interest" description="Disordered" evidence="2">
    <location>
        <begin position="1"/>
        <end position="64"/>
    </location>
</feature>
<dbReference type="PANTHER" id="PTHR11709">
    <property type="entry name" value="MULTI-COPPER OXIDASE"/>
    <property type="match status" value="1"/>
</dbReference>
<dbReference type="InterPro" id="IPR001117">
    <property type="entry name" value="Cu-oxidase_2nd"/>
</dbReference>
<comment type="similarity">
    <text evidence="1">Belongs to the multicopper oxidase family.</text>
</comment>
<feature type="domain" description="Plastocyanin-like" evidence="3">
    <location>
        <begin position="6"/>
        <end position="162"/>
    </location>
</feature>
<gene>
    <name evidence="4" type="ORF">DFH08DRAFT_908413</name>
</gene>
<sequence>METVPEPVPDSVTINGRGGGAHADLETQHDARRASGTRTASRRQETHGVKDNPEYPNPPSAQGAGVEGYFEVGVAAGTRTRLRLIHAGTFAPLRVSIDGHALIIIEADGSAVQPVHVRDLVLQPVQRYSVLVAHEDGTTDTDEAETENAFWIRARMRSPSFPPNATAKVQNTRDHVS</sequence>
<dbReference type="SUPFAM" id="SSF49503">
    <property type="entry name" value="Cupredoxins"/>
    <property type="match status" value="1"/>
</dbReference>
<dbReference type="AlphaFoldDB" id="A0AAD6YWI0"/>
<evidence type="ECO:0000256" key="1">
    <source>
        <dbReference type="ARBA" id="ARBA00010609"/>
    </source>
</evidence>
<evidence type="ECO:0000313" key="4">
    <source>
        <dbReference type="EMBL" id="KAJ7300560.1"/>
    </source>
</evidence>
<reference evidence="4" key="1">
    <citation type="submission" date="2023-03" db="EMBL/GenBank/DDBJ databases">
        <title>Massive genome expansion in bonnet fungi (Mycena s.s.) driven by repeated elements and novel gene families across ecological guilds.</title>
        <authorList>
            <consortium name="Lawrence Berkeley National Laboratory"/>
            <person name="Harder C.B."/>
            <person name="Miyauchi S."/>
            <person name="Viragh M."/>
            <person name="Kuo A."/>
            <person name="Thoen E."/>
            <person name="Andreopoulos B."/>
            <person name="Lu D."/>
            <person name="Skrede I."/>
            <person name="Drula E."/>
            <person name="Henrissat B."/>
            <person name="Morin E."/>
            <person name="Kohler A."/>
            <person name="Barry K."/>
            <person name="LaButti K."/>
            <person name="Morin E."/>
            <person name="Salamov A."/>
            <person name="Lipzen A."/>
            <person name="Mereny Z."/>
            <person name="Hegedus B."/>
            <person name="Baldrian P."/>
            <person name="Stursova M."/>
            <person name="Weitz H."/>
            <person name="Taylor A."/>
            <person name="Grigoriev I.V."/>
            <person name="Nagy L.G."/>
            <person name="Martin F."/>
            <person name="Kauserud H."/>
        </authorList>
    </citation>
    <scope>NUCLEOTIDE SEQUENCE</scope>
    <source>
        <strain evidence="4">CBHHK002</strain>
    </source>
</reference>
<accession>A0AAD6YWI0</accession>